<comment type="similarity">
    <text evidence="1">Belongs to the Gfo/Idh/MocA family.</text>
</comment>
<evidence type="ECO:0000313" key="10">
    <source>
        <dbReference type="Proteomes" id="UP000325113"/>
    </source>
</evidence>
<feature type="domain" description="GFO/IDH/MocA-like oxidoreductase" evidence="4">
    <location>
        <begin position="211"/>
        <end position="332"/>
    </location>
</feature>
<dbReference type="GO" id="GO:0016491">
    <property type="term" value="F:oxidoreductase activity"/>
    <property type="evidence" value="ECO:0007669"/>
    <property type="project" value="TreeGrafter"/>
</dbReference>
<dbReference type="PANTHER" id="PTHR42840">
    <property type="entry name" value="NAD(P)-BINDING ROSSMANN-FOLD SUPERFAMILY PROTEIN-RELATED"/>
    <property type="match status" value="1"/>
</dbReference>
<feature type="domain" description="Gfo/Idh/MocA-like oxidoreductase N-terminal" evidence="3">
    <location>
        <begin position="117"/>
        <end position="192"/>
    </location>
</feature>
<dbReference type="Gene3D" id="3.30.360.10">
    <property type="entry name" value="Dihydrodipicolinate Reductase, domain 2"/>
    <property type="match status" value="1"/>
</dbReference>
<evidence type="ECO:0000256" key="2">
    <source>
        <dbReference type="SAM" id="MobiDB-lite"/>
    </source>
</evidence>
<dbReference type="AlphaFoldDB" id="A0A5A8E1M2"/>
<proteinExistence type="inferred from homology"/>
<dbReference type="Gene3D" id="3.40.50.720">
    <property type="entry name" value="NAD(P)-binding Rossmann-like Domain"/>
    <property type="match status" value="1"/>
</dbReference>
<evidence type="ECO:0000313" key="9">
    <source>
        <dbReference type="Proteomes" id="UP000324907"/>
    </source>
</evidence>
<dbReference type="EMBL" id="VLTM01000094">
    <property type="protein sequence ID" value="KAA0154191.1"/>
    <property type="molecule type" value="Genomic_DNA"/>
</dbReference>
<evidence type="ECO:0000313" key="6">
    <source>
        <dbReference type="EMBL" id="KAA0157991.1"/>
    </source>
</evidence>
<feature type="region of interest" description="Disordered" evidence="2">
    <location>
        <begin position="1"/>
        <end position="22"/>
    </location>
</feature>
<dbReference type="SUPFAM" id="SSF51735">
    <property type="entry name" value="NAD(P)-binding Rossmann-fold domains"/>
    <property type="match status" value="1"/>
</dbReference>
<sequence length="454" mass="48362">MAAASTSADSPPSGAAAPAAAAAGPAAAAGRTPISALLIGTGEYTTGFGKETSKSDKATGVVLPSILQMRKEGLIGDVALAGTNGGKFPEVRKHVQRVLGDAYPASEFDLSIETFPADDVTDPKAYVQALDALPRGSIVTIFTPDDTHFAIAMDAVTRGMHVLVTKPAVKTLEEHQALHRAAEEAKVLVAVEVHKRWDPIYQDARDRLRGLGDMSYLSAYMSQPKRQLRTFGAWAGRSSDISYYLNSHHVDFSEWAFEGIARPVQVTATAATGVGAELLGRAVEDTITLTVQWENLESGNHAIAVYTASWASPPADVHSQQRFFAMCHKGEVTVDQAHRGYTTATDAAGFASLNPLFWKPTPSNGKFVGQGGYGYRSIESFVEAVHAVRAGKSKPADFDGSLATLGTTFQTTAVLEAGRHSLDDAGRPYRLVYAGARTSKDLAATRPIRIEPAF</sequence>
<dbReference type="InterPro" id="IPR000683">
    <property type="entry name" value="Gfo/Idh/MocA-like_OxRdtase_N"/>
</dbReference>
<evidence type="ECO:0000259" key="4">
    <source>
        <dbReference type="Pfam" id="PF22725"/>
    </source>
</evidence>
<dbReference type="GO" id="GO:0000166">
    <property type="term" value="F:nucleotide binding"/>
    <property type="evidence" value="ECO:0007669"/>
    <property type="project" value="InterPro"/>
</dbReference>
<name>A0A5A8E1M2_CAFRO</name>
<dbReference type="PANTHER" id="PTHR42840:SF6">
    <property type="entry name" value="BINDING ROSSMANN FOLD OXIDOREDUCTASE, PUTATIVE (AFU_ORTHOLOGUE AFUA_3G11930)-RELATED"/>
    <property type="match status" value="1"/>
</dbReference>
<dbReference type="SUPFAM" id="SSF55347">
    <property type="entry name" value="Glyceraldehyde-3-phosphate dehydrogenase-like, C-terminal domain"/>
    <property type="match status" value="1"/>
</dbReference>
<organism evidence="7 8">
    <name type="scientific">Cafeteria roenbergensis</name>
    <name type="common">Marine flagellate</name>
    <dbReference type="NCBI Taxonomy" id="33653"/>
    <lineage>
        <taxon>Eukaryota</taxon>
        <taxon>Sar</taxon>
        <taxon>Stramenopiles</taxon>
        <taxon>Bigyra</taxon>
        <taxon>Opalozoa</taxon>
        <taxon>Bicosoecida</taxon>
        <taxon>Cafeteriaceae</taxon>
        <taxon>Cafeteria</taxon>
    </lineage>
</organism>
<evidence type="ECO:0000313" key="5">
    <source>
        <dbReference type="EMBL" id="KAA0154191.1"/>
    </source>
</evidence>
<dbReference type="InterPro" id="IPR055170">
    <property type="entry name" value="GFO_IDH_MocA-like_dom"/>
</dbReference>
<dbReference type="Pfam" id="PF22725">
    <property type="entry name" value="GFO_IDH_MocA_C3"/>
    <property type="match status" value="1"/>
</dbReference>
<dbReference type="Proteomes" id="UP000325113">
    <property type="component" value="Unassembled WGS sequence"/>
</dbReference>
<protein>
    <submittedName>
        <fullName evidence="7">Uncharacterized protein</fullName>
    </submittedName>
</protein>
<dbReference type="OrthoDB" id="64915at2759"/>
<dbReference type="Proteomes" id="UP000322899">
    <property type="component" value="Unassembled WGS sequence"/>
</dbReference>
<comment type="caution">
    <text evidence="7">The sequence shown here is derived from an EMBL/GenBank/DDBJ whole genome shotgun (WGS) entry which is preliminary data.</text>
</comment>
<evidence type="ECO:0000313" key="8">
    <source>
        <dbReference type="Proteomes" id="UP000322899"/>
    </source>
</evidence>
<dbReference type="Pfam" id="PF01408">
    <property type="entry name" value="GFO_IDH_MocA"/>
    <property type="match status" value="1"/>
</dbReference>
<reference evidence="8 9" key="1">
    <citation type="submission" date="2019-07" db="EMBL/GenBank/DDBJ databases">
        <title>Genomes of Cafeteria roenbergensis.</title>
        <authorList>
            <person name="Fischer M.G."/>
            <person name="Hackl T."/>
            <person name="Roman M."/>
        </authorList>
    </citation>
    <scope>NUCLEOTIDE SEQUENCE [LARGE SCALE GENOMIC DNA]</scope>
    <source>
        <strain evidence="5 10">Cflag</strain>
        <strain evidence="7 8">E4-10P</strain>
        <strain evidence="6 9">RCC970-E3</strain>
    </source>
</reference>
<dbReference type="Proteomes" id="UP000324907">
    <property type="component" value="Unassembled WGS sequence"/>
</dbReference>
<dbReference type="InterPro" id="IPR036291">
    <property type="entry name" value="NAD(P)-bd_dom_sf"/>
</dbReference>
<dbReference type="GO" id="GO:0005737">
    <property type="term" value="C:cytoplasm"/>
    <property type="evidence" value="ECO:0007669"/>
    <property type="project" value="TreeGrafter"/>
</dbReference>
<accession>A0A5A8E1M2</accession>
<evidence type="ECO:0000259" key="3">
    <source>
        <dbReference type="Pfam" id="PF01408"/>
    </source>
</evidence>
<dbReference type="GO" id="GO:0006740">
    <property type="term" value="P:NADPH regeneration"/>
    <property type="evidence" value="ECO:0007669"/>
    <property type="project" value="TreeGrafter"/>
</dbReference>
<evidence type="ECO:0000313" key="7">
    <source>
        <dbReference type="EMBL" id="KAA0169841.1"/>
    </source>
</evidence>
<gene>
    <name evidence="7" type="ORF">FNF27_06864</name>
    <name evidence="6" type="ORF">FNF28_06414</name>
    <name evidence="5" type="ORF">FNF31_06328</name>
</gene>
<dbReference type="EMBL" id="VLTL01000161">
    <property type="protein sequence ID" value="KAA0157991.1"/>
    <property type="molecule type" value="Genomic_DNA"/>
</dbReference>
<dbReference type="EMBL" id="VLTO01000066">
    <property type="protein sequence ID" value="KAA0169841.1"/>
    <property type="molecule type" value="Genomic_DNA"/>
</dbReference>
<evidence type="ECO:0000256" key="1">
    <source>
        <dbReference type="ARBA" id="ARBA00010928"/>
    </source>
</evidence>